<name>A0ACC2NNP4_9HYME</name>
<comment type="caution">
    <text evidence="1">The sequence shown here is derived from an EMBL/GenBank/DDBJ whole genome shotgun (WGS) entry which is preliminary data.</text>
</comment>
<evidence type="ECO:0000313" key="1">
    <source>
        <dbReference type="EMBL" id="KAJ8671160.1"/>
    </source>
</evidence>
<organism evidence="1 2">
    <name type="scientific">Eretmocerus hayati</name>
    <dbReference type="NCBI Taxonomy" id="131215"/>
    <lineage>
        <taxon>Eukaryota</taxon>
        <taxon>Metazoa</taxon>
        <taxon>Ecdysozoa</taxon>
        <taxon>Arthropoda</taxon>
        <taxon>Hexapoda</taxon>
        <taxon>Insecta</taxon>
        <taxon>Pterygota</taxon>
        <taxon>Neoptera</taxon>
        <taxon>Endopterygota</taxon>
        <taxon>Hymenoptera</taxon>
        <taxon>Apocrita</taxon>
        <taxon>Proctotrupomorpha</taxon>
        <taxon>Chalcidoidea</taxon>
        <taxon>Aphelinidae</taxon>
        <taxon>Aphelininae</taxon>
        <taxon>Eretmocerus</taxon>
    </lineage>
</organism>
<proteinExistence type="predicted"/>
<dbReference type="EMBL" id="CM056743">
    <property type="protein sequence ID" value="KAJ8671160.1"/>
    <property type="molecule type" value="Genomic_DNA"/>
</dbReference>
<sequence length="122" mass="14024">MKHLLFVSIPGRRVLNELAKNRFNDTQDLCDQPAPDSDDTPLLKDLEPKDEALLLAAATYDAMCFNKSKDKHESQNFHQLNEDTQVLDEECHLRHGKIFKHRCLLGNQSLIVASKRPICHFK</sequence>
<accession>A0ACC2NNP4</accession>
<keyword evidence="2" id="KW-1185">Reference proteome</keyword>
<dbReference type="Proteomes" id="UP001239111">
    <property type="component" value="Chromosome 3"/>
</dbReference>
<reference evidence="1" key="1">
    <citation type="submission" date="2023-04" db="EMBL/GenBank/DDBJ databases">
        <title>A chromosome-level genome assembly of the parasitoid wasp Eretmocerus hayati.</title>
        <authorList>
            <person name="Zhong Y."/>
            <person name="Liu S."/>
            <person name="Liu Y."/>
        </authorList>
    </citation>
    <scope>NUCLEOTIDE SEQUENCE</scope>
    <source>
        <strain evidence="1">ZJU_SS_LIU_2023</strain>
    </source>
</reference>
<gene>
    <name evidence="1" type="ORF">QAD02_002419</name>
</gene>
<evidence type="ECO:0000313" key="2">
    <source>
        <dbReference type="Proteomes" id="UP001239111"/>
    </source>
</evidence>
<protein>
    <submittedName>
        <fullName evidence="1">Uncharacterized protein</fullName>
    </submittedName>
</protein>